<gene>
    <name evidence="2" type="ORF">BUZ14_11535</name>
</gene>
<name>A0A3A0W021_STAGA</name>
<dbReference type="AlphaFoldDB" id="A0A3A0W021"/>
<reference evidence="2 3" key="1">
    <citation type="journal article" date="2016" name="Front. Microbiol.">
        <title>Comprehensive Phylogenetic Analysis of Bovine Non-aureus Staphylococci Species Based on Whole-Genome Sequencing.</title>
        <authorList>
            <person name="Naushad S."/>
            <person name="Barkema H.W."/>
            <person name="Luby C."/>
            <person name="Condas L.A."/>
            <person name="Nobrega D.B."/>
            <person name="Carson D.A."/>
            <person name="De Buck J."/>
        </authorList>
    </citation>
    <scope>NUCLEOTIDE SEQUENCE [LARGE SCALE GENOMIC DNA]</scope>
    <source>
        <strain evidence="2 3">SNUC 4781</strain>
    </source>
</reference>
<keyword evidence="1" id="KW-0175">Coiled coil</keyword>
<comment type="caution">
    <text evidence="2">The sequence shown here is derived from an EMBL/GenBank/DDBJ whole genome shotgun (WGS) entry which is preliminary data.</text>
</comment>
<dbReference type="EMBL" id="QYJN01000006">
    <property type="protein sequence ID" value="RIP33156.1"/>
    <property type="molecule type" value="Genomic_DNA"/>
</dbReference>
<sequence length="116" mass="13715">MSKPTKDDLLEFMKKHGPENVDSITDKDSAIKHFRTSSKVYKQQRDEYKNERDTLIKDIEKLRKALIKTQNLVDELMKYQVNYINLTNHIRQKAEANPSVSRYIDLVNFVDRLEGE</sequence>
<evidence type="ECO:0000256" key="1">
    <source>
        <dbReference type="SAM" id="Coils"/>
    </source>
</evidence>
<protein>
    <submittedName>
        <fullName evidence="2">Acetyltransferase</fullName>
    </submittedName>
</protein>
<proteinExistence type="predicted"/>
<evidence type="ECO:0000313" key="3">
    <source>
        <dbReference type="Proteomes" id="UP000265541"/>
    </source>
</evidence>
<organism evidence="2 3">
    <name type="scientific">Staphylococcus gallinarum</name>
    <dbReference type="NCBI Taxonomy" id="1293"/>
    <lineage>
        <taxon>Bacteria</taxon>
        <taxon>Bacillati</taxon>
        <taxon>Bacillota</taxon>
        <taxon>Bacilli</taxon>
        <taxon>Bacillales</taxon>
        <taxon>Staphylococcaceae</taxon>
        <taxon>Staphylococcus</taxon>
    </lineage>
</organism>
<accession>A0A3A0W021</accession>
<dbReference type="GO" id="GO:0016740">
    <property type="term" value="F:transferase activity"/>
    <property type="evidence" value="ECO:0007669"/>
    <property type="project" value="UniProtKB-KW"/>
</dbReference>
<dbReference type="Proteomes" id="UP000265541">
    <property type="component" value="Unassembled WGS sequence"/>
</dbReference>
<feature type="coiled-coil region" evidence="1">
    <location>
        <begin position="38"/>
        <end position="65"/>
    </location>
</feature>
<dbReference type="OrthoDB" id="2414379at2"/>
<evidence type="ECO:0000313" key="2">
    <source>
        <dbReference type="EMBL" id="RIP33156.1"/>
    </source>
</evidence>
<keyword evidence="2" id="KW-0808">Transferase</keyword>